<dbReference type="Pfam" id="PF00027">
    <property type="entry name" value="cNMP_binding"/>
    <property type="match status" value="1"/>
</dbReference>
<organism evidence="2 3">
    <name type="scientific">Pedobacter xixiisoli</name>
    <dbReference type="NCBI Taxonomy" id="1476464"/>
    <lineage>
        <taxon>Bacteria</taxon>
        <taxon>Pseudomonadati</taxon>
        <taxon>Bacteroidota</taxon>
        <taxon>Sphingobacteriia</taxon>
        <taxon>Sphingobacteriales</taxon>
        <taxon>Sphingobacteriaceae</taxon>
        <taxon>Pedobacter</taxon>
    </lineage>
</organism>
<dbReference type="InterPro" id="IPR014710">
    <property type="entry name" value="RmlC-like_jellyroll"/>
</dbReference>
<dbReference type="Proteomes" id="UP000219281">
    <property type="component" value="Unassembled WGS sequence"/>
</dbReference>
<accession>A0A285ZZQ3</accession>
<evidence type="ECO:0000259" key="1">
    <source>
        <dbReference type="Pfam" id="PF00027"/>
    </source>
</evidence>
<dbReference type="InterPro" id="IPR018490">
    <property type="entry name" value="cNMP-bd_dom_sf"/>
</dbReference>
<evidence type="ECO:0000313" key="3">
    <source>
        <dbReference type="Proteomes" id="UP000219281"/>
    </source>
</evidence>
<protein>
    <submittedName>
        <fullName evidence="2">cAMP-binding domain of CRP or a regulatory subunit of cAMP-dependent protein kinases</fullName>
    </submittedName>
</protein>
<keyword evidence="3" id="KW-1185">Reference proteome</keyword>
<dbReference type="CDD" id="cd00038">
    <property type="entry name" value="CAP_ED"/>
    <property type="match status" value="1"/>
</dbReference>
<name>A0A285ZZQ3_9SPHI</name>
<keyword evidence="2" id="KW-0808">Transferase</keyword>
<dbReference type="GO" id="GO:0016301">
    <property type="term" value="F:kinase activity"/>
    <property type="evidence" value="ECO:0007669"/>
    <property type="project" value="UniProtKB-KW"/>
</dbReference>
<gene>
    <name evidence="2" type="ORF">SAMN06297358_2100</name>
</gene>
<feature type="domain" description="Cyclic nucleotide-binding" evidence="1">
    <location>
        <begin position="31"/>
        <end position="113"/>
    </location>
</feature>
<dbReference type="RefSeq" id="WP_097131618.1">
    <property type="nucleotide sequence ID" value="NZ_OCMT01000002.1"/>
</dbReference>
<reference evidence="3" key="1">
    <citation type="submission" date="2017-09" db="EMBL/GenBank/DDBJ databases">
        <authorList>
            <person name="Varghese N."/>
            <person name="Submissions S."/>
        </authorList>
    </citation>
    <scope>NUCLEOTIDE SEQUENCE [LARGE SCALE GENOMIC DNA]</scope>
    <source>
        <strain evidence="3">CGMCC 1.12803</strain>
    </source>
</reference>
<dbReference type="AlphaFoldDB" id="A0A285ZZQ3"/>
<proteinExistence type="predicted"/>
<sequence length="193" mass="22924">MENSLFVNLLKTTYCLSENAEKLLQIRIKKEWLPKGSAILRPGEVCRYIYFVEKGFLRHFKMSEHIEYTTDFVCQGHFCTAIDSIFTQRQSEEGILCETDCVLYALNYYDLMALEDITIEFTSLYKQLICHYLSLINQERDLYRWANATSRYEYLCQNYPNINRYVKRKDIASYLGITQQSLSRILHESLTKR</sequence>
<dbReference type="SUPFAM" id="SSF51206">
    <property type="entry name" value="cAMP-binding domain-like"/>
    <property type="match status" value="1"/>
</dbReference>
<dbReference type="InterPro" id="IPR000595">
    <property type="entry name" value="cNMP-bd_dom"/>
</dbReference>
<dbReference type="OrthoDB" id="760913at2"/>
<dbReference type="EMBL" id="OCMT01000002">
    <property type="protein sequence ID" value="SOD15125.1"/>
    <property type="molecule type" value="Genomic_DNA"/>
</dbReference>
<evidence type="ECO:0000313" key="2">
    <source>
        <dbReference type="EMBL" id="SOD15125.1"/>
    </source>
</evidence>
<keyword evidence="2" id="KW-0418">Kinase</keyword>
<dbReference type="Gene3D" id="2.60.120.10">
    <property type="entry name" value="Jelly Rolls"/>
    <property type="match status" value="1"/>
</dbReference>